<gene>
    <name evidence="2" type="ORF">B0F90DRAFT_1671046</name>
</gene>
<feature type="compositionally biased region" description="Polar residues" evidence="1">
    <location>
        <begin position="599"/>
        <end position="625"/>
    </location>
</feature>
<dbReference type="Proteomes" id="UP001203297">
    <property type="component" value="Unassembled WGS sequence"/>
</dbReference>
<feature type="region of interest" description="Disordered" evidence="1">
    <location>
        <begin position="321"/>
        <end position="566"/>
    </location>
</feature>
<feature type="region of interest" description="Disordered" evidence="1">
    <location>
        <begin position="27"/>
        <end position="59"/>
    </location>
</feature>
<comment type="caution">
    <text evidence="2">The sequence shown here is derived from an EMBL/GenBank/DDBJ whole genome shotgun (WGS) entry which is preliminary data.</text>
</comment>
<proteinExistence type="predicted"/>
<reference evidence="2" key="1">
    <citation type="journal article" date="2022" name="New Phytol.">
        <title>Evolutionary transition to the ectomycorrhizal habit in the genomes of a hyperdiverse lineage of mushroom-forming fungi.</title>
        <authorList>
            <person name="Looney B."/>
            <person name="Miyauchi S."/>
            <person name="Morin E."/>
            <person name="Drula E."/>
            <person name="Courty P.E."/>
            <person name="Kohler A."/>
            <person name="Kuo A."/>
            <person name="LaButti K."/>
            <person name="Pangilinan J."/>
            <person name="Lipzen A."/>
            <person name="Riley R."/>
            <person name="Andreopoulos W."/>
            <person name="He G."/>
            <person name="Johnson J."/>
            <person name="Nolan M."/>
            <person name="Tritt A."/>
            <person name="Barry K.W."/>
            <person name="Grigoriev I.V."/>
            <person name="Nagy L.G."/>
            <person name="Hibbett D."/>
            <person name="Henrissat B."/>
            <person name="Matheny P.B."/>
            <person name="Labbe J."/>
            <person name="Martin F.M."/>
        </authorList>
    </citation>
    <scope>NUCLEOTIDE SEQUENCE</scope>
    <source>
        <strain evidence="2">BPL690</strain>
    </source>
</reference>
<feature type="compositionally biased region" description="Polar residues" evidence="1">
    <location>
        <begin position="47"/>
        <end position="57"/>
    </location>
</feature>
<feature type="region of interest" description="Disordered" evidence="1">
    <location>
        <begin position="593"/>
        <end position="628"/>
    </location>
</feature>
<organism evidence="2 3">
    <name type="scientific">Multifurca ochricompacta</name>
    <dbReference type="NCBI Taxonomy" id="376703"/>
    <lineage>
        <taxon>Eukaryota</taxon>
        <taxon>Fungi</taxon>
        <taxon>Dikarya</taxon>
        <taxon>Basidiomycota</taxon>
        <taxon>Agaricomycotina</taxon>
        <taxon>Agaricomycetes</taxon>
        <taxon>Russulales</taxon>
        <taxon>Russulaceae</taxon>
        <taxon>Multifurca</taxon>
    </lineage>
</organism>
<evidence type="ECO:0000313" key="3">
    <source>
        <dbReference type="Proteomes" id="UP001203297"/>
    </source>
</evidence>
<feature type="region of interest" description="Disordered" evidence="1">
    <location>
        <begin position="250"/>
        <end position="300"/>
    </location>
</feature>
<feature type="compositionally biased region" description="Polar residues" evidence="1">
    <location>
        <begin position="526"/>
        <end position="554"/>
    </location>
</feature>
<feature type="compositionally biased region" description="Polar residues" evidence="1">
    <location>
        <begin position="483"/>
        <end position="505"/>
    </location>
</feature>
<name>A0AAD4LW13_9AGAM</name>
<dbReference type="EMBL" id="WTXG01000113">
    <property type="protein sequence ID" value="KAI0292690.1"/>
    <property type="molecule type" value="Genomic_DNA"/>
</dbReference>
<feature type="compositionally biased region" description="Low complexity" evidence="1">
    <location>
        <begin position="439"/>
        <end position="463"/>
    </location>
</feature>
<evidence type="ECO:0000313" key="2">
    <source>
        <dbReference type="EMBL" id="KAI0292690.1"/>
    </source>
</evidence>
<dbReference type="AlphaFoldDB" id="A0AAD4LW13"/>
<feature type="compositionally biased region" description="Low complexity" evidence="1">
    <location>
        <begin position="329"/>
        <end position="340"/>
    </location>
</feature>
<accession>A0AAD4LW13</accession>
<feature type="compositionally biased region" description="Polar residues" evidence="1">
    <location>
        <begin position="347"/>
        <end position="363"/>
    </location>
</feature>
<protein>
    <submittedName>
        <fullName evidence="2">Uncharacterized protein</fullName>
    </submittedName>
</protein>
<feature type="compositionally biased region" description="Polar residues" evidence="1">
    <location>
        <begin position="250"/>
        <end position="278"/>
    </location>
</feature>
<sequence length="673" mass="72427">MVKLSLPTWDRDKSQLQAGTSFTPSIAGRLKSSTSSTSSVLRRFKSPDSTAPSQPTSHPLMVLRLSSPSFLDSVVHDGSSDNPLYVIDTDDNITKVRRSDPKGFVNVSRVRWPTDSQRSPSRKTKDLAGVEVVFGKGHWKPADDFLGYSYGSLSSYRKFYIPHHQHSLRWKRLGSNYACTTETVKGPVAILEPAVQRAPAQLKILDPLFRLGTSRPQRMHNGLPLSLLDFLLVTAMLLVTPTDEWMNVTRASPSESFPDLSNPSNGSLMGPQSTDTRPSSSSLSSETPDMEALLDTSEATPAIERWRSSIPARVMEDNQSRYAESIDGRASSTASRATSRLSFHGDTPSSNQHSTYPSGQAVYSSHSGSSLSIASHAFSSSQHPNRRTRELPMPPLPSSHGYSYSRGPGSASSHISHMSYAPHGRISQDEPPPLPPLPSSSSISPHDARSPVVSPISVPSRRVTASPTSSVHSRSLPIPPTPSTSKPQLPFQSLSQMPSPNSAVSPSPLFPLPGPVSPIPPHQPSLPHSRSYSHIRNPTATTYPESPQDYNSPTKAPPNYAASVHDLSPLSAPTSALPPVPVPVPVPTLTPAERAGASRSLSIRTTNVRPAISTSRGARSPSAGSIPTGFASAEVVDPYDLPPAYSALDMARSPLRLRMGNGEMGGGERQQRF</sequence>
<feature type="compositionally biased region" description="Pro residues" evidence="1">
    <location>
        <begin position="508"/>
        <end position="524"/>
    </location>
</feature>
<evidence type="ECO:0000256" key="1">
    <source>
        <dbReference type="SAM" id="MobiDB-lite"/>
    </source>
</evidence>
<feature type="compositionally biased region" description="Low complexity" evidence="1">
    <location>
        <begin position="364"/>
        <end position="381"/>
    </location>
</feature>
<keyword evidence="3" id="KW-1185">Reference proteome</keyword>